<evidence type="ECO:0000313" key="2">
    <source>
        <dbReference type="EMBL" id="TYK27209.1"/>
    </source>
</evidence>
<evidence type="ECO:0000313" key="4">
    <source>
        <dbReference type="Proteomes" id="UP000321947"/>
    </source>
</evidence>
<name>A0A5D3DV16_CUCMM</name>
<proteinExistence type="predicted"/>
<comment type="caution">
    <text evidence="2">The sequence shown here is derived from an EMBL/GenBank/DDBJ whole genome shotgun (WGS) entry which is preliminary data.</text>
</comment>
<organism evidence="2 4">
    <name type="scientific">Cucumis melo var. makuwa</name>
    <name type="common">Oriental melon</name>
    <dbReference type="NCBI Taxonomy" id="1194695"/>
    <lineage>
        <taxon>Eukaryota</taxon>
        <taxon>Viridiplantae</taxon>
        <taxon>Streptophyta</taxon>
        <taxon>Embryophyta</taxon>
        <taxon>Tracheophyta</taxon>
        <taxon>Spermatophyta</taxon>
        <taxon>Magnoliopsida</taxon>
        <taxon>eudicotyledons</taxon>
        <taxon>Gunneridae</taxon>
        <taxon>Pentapetalae</taxon>
        <taxon>rosids</taxon>
        <taxon>fabids</taxon>
        <taxon>Cucurbitales</taxon>
        <taxon>Cucurbitaceae</taxon>
        <taxon>Benincaseae</taxon>
        <taxon>Cucumis</taxon>
    </lineage>
</organism>
<protein>
    <submittedName>
        <fullName evidence="2">Flocculation protein FLO11-like</fullName>
    </submittedName>
</protein>
<evidence type="ECO:0000313" key="1">
    <source>
        <dbReference type="EMBL" id="KAA0037830.1"/>
    </source>
</evidence>
<dbReference type="Proteomes" id="UP000321947">
    <property type="component" value="Unassembled WGS sequence"/>
</dbReference>
<reference evidence="3 4" key="1">
    <citation type="submission" date="2019-08" db="EMBL/GenBank/DDBJ databases">
        <title>Draft genome sequences of two oriental melons (Cucumis melo L. var makuwa).</title>
        <authorList>
            <person name="Kwon S.-Y."/>
        </authorList>
    </citation>
    <scope>NUCLEOTIDE SEQUENCE [LARGE SCALE GENOMIC DNA]</scope>
    <source>
        <strain evidence="4">cv. Chang Bougi</strain>
        <strain evidence="3">cv. SW 3</strain>
        <tissue evidence="2">Leaf</tissue>
    </source>
</reference>
<accession>A0A5D3DV16</accession>
<dbReference type="Proteomes" id="UP000321393">
    <property type="component" value="Unassembled WGS sequence"/>
</dbReference>
<evidence type="ECO:0000313" key="3">
    <source>
        <dbReference type="Proteomes" id="UP000321393"/>
    </source>
</evidence>
<dbReference type="EMBL" id="SSTD01002896">
    <property type="protein sequence ID" value="TYK27209.1"/>
    <property type="molecule type" value="Genomic_DNA"/>
</dbReference>
<gene>
    <name evidence="2" type="ORF">E5676_scaffold236G00780</name>
    <name evidence="1" type="ORF">E6C27_scaffold113G00110</name>
</gene>
<dbReference type="AlphaFoldDB" id="A0A5D3DV16"/>
<dbReference type="EMBL" id="SSTE01018804">
    <property type="protein sequence ID" value="KAA0037830.1"/>
    <property type="molecule type" value="Genomic_DNA"/>
</dbReference>
<sequence>MNVKSTFLNGFPNEEVYVAQQKGFVDAMCIMAMSTSYKRLNPKALPLHFISVSRDDSGDKVAESLYKSIIESLLYLIASGTDIAFAVDIYARYHSDPCFSHLYCAKHILKLGQMLRRLSKSEDSRRLDLWTLSVLGHFCSNLLRILFSFLQAQHFKSIPARNPLKRLRRLGDIDAFALPRTKVSSLKHYAPMHASFVPSSNRLDTQGKGGPASVPQASTTKVSGFYTSSSLPSSKATGSASGSPIVLEGRPSTSISPFAFADPPNVSSTALGLNFSTTTQFVPTVGSHAQSVPKYASSSTIPPISTMGSSSIPKESVRKWKYVVQHQIADELNISNKHLSGTLVIELIQNDGANEFQKVHVHGVCFTVSPALINYFLGVSLPADFTACPPSPEQLAVELSGSTVCSWPIDDPIDVKTIVYVQFWF</sequence>